<gene>
    <name evidence="3" type="ORF">CWR43_07450</name>
</gene>
<dbReference type="AlphaFoldDB" id="A0A2N0DDG4"/>
<organism evidence="3 4">
    <name type="scientific">Rhizobium sullae</name>
    <name type="common">Rhizobium hedysari</name>
    <dbReference type="NCBI Taxonomy" id="50338"/>
    <lineage>
        <taxon>Bacteria</taxon>
        <taxon>Pseudomonadati</taxon>
        <taxon>Pseudomonadota</taxon>
        <taxon>Alphaproteobacteria</taxon>
        <taxon>Hyphomicrobiales</taxon>
        <taxon>Rhizobiaceae</taxon>
        <taxon>Rhizobium/Agrobacterium group</taxon>
        <taxon>Rhizobium</taxon>
    </lineage>
</organism>
<evidence type="ECO:0000259" key="2">
    <source>
        <dbReference type="Pfam" id="PF05229"/>
    </source>
</evidence>
<name>A0A2N0DDG4_RHISU</name>
<evidence type="ECO:0000256" key="1">
    <source>
        <dbReference type="SAM" id="MobiDB-lite"/>
    </source>
</evidence>
<comment type="caution">
    <text evidence="3">The sequence shown here is derived from an EMBL/GenBank/DDBJ whole genome shotgun (WGS) entry which is preliminary data.</text>
</comment>
<dbReference type="EMBL" id="PIQN01000005">
    <property type="protein sequence ID" value="PKA44128.1"/>
    <property type="molecule type" value="Genomic_DNA"/>
</dbReference>
<evidence type="ECO:0000313" key="3">
    <source>
        <dbReference type="EMBL" id="PKA44128.1"/>
    </source>
</evidence>
<feature type="region of interest" description="Disordered" evidence="1">
    <location>
        <begin position="1"/>
        <end position="50"/>
    </location>
</feature>
<feature type="domain" description="Spore coat protein U/FanG" evidence="2">
    <location>
        <begin position="43"/>
        <end position="78"/>
    </location>
</feature>
<dbReference type="RefSeq" id="WP_100770754.1">
    <property type="nucleotide sequence ID" value="NZ_CP104143.1"/>
</dbReference>
<evidence type="ECO:0000313" key="4">
    <source>
        <dbReference type="Proteomes" id="UP000232164"/>
    </source>
</evidence>
<dbReference type="Pfam" id="PF05229">
    <property type="entry name" value="SCPU"/>
    <property type="match status" value="1"/>
</dbReference>
<accession>A0A2N0DDG4</accession>
<dbReference type="Proteomes" id="UP000232164">
    <property type="component" value="Unassembled WGS sequence"/>
</dbReference>
<dbReference type="InterPro" id="IPR007893">
    <property type="entry name" value="Spore_coat_U/FanG"/>
</dbReference>
<proteinExistence type="predicted"/>
<reference evidence="3 4" key="2">
    <citation type="submission" date="2017-12" db="EMBL/GenBank/DDBJ databases">
        <title>Genome sequence of Rhizobium sullae HCNT1 isolated from Sulla coronaria nodules and featuring peculiar denitrification phenotypes.</title>
        <authorList>
            <person name="De Diego-Diaz B."/>
            <person name="Treu L."/>
            <person name="Campanaro S."/>
            <person name="Da Silva Duarte V."/>
            <person name="Basaglia M."/>
            <person name="Favaro L."/>
            <person name="Casella S."/>
            <person name="Squartini A."/>
        </authorList>
    </citation>
    <scope>NUCLEOTIDE SEQUENCE [LARGE SCALE GENOMIC DNA]</scope>
    <source>
        <strain evidence="3 4">HCNT1</strain>
    </source>
</reference>
<dbReference type="SMART" id="SM00972">
    <property type="entry name" value="SCPU"/>
    <property type="match status" value="1"/>
</dbReference>
<reference evidence="3 4" key="1">
    <citation type="submission" date="2017-11" db="EMBL/GenBank/DDBJ databases">
        <authorList>
            <person name="Han C.G."/>
        </authorList>
    </citation>
    <scope>NUCLEOTIDE SEQUENCE [LARGE SCALE GENOMIC DNA]</scope>
    <source>
        <strain evidence="3 4">HCNT1</strain>
    </source>
</reference>
<protein>
    <recommendedName>
        <fullName evidence="2">Spore coat protein U/FanG domain-containing protein</fullName>
    </recommendedName>
</protein>
<sequence length="82" mass="8730">MAVRQLPSQPRARCSRVAKRSPMASTRTPPTLSHGRCLHTGQHGSGDGNGAAQLLTVYGRVQPQTTPSPGVYTDTVVVIVTY</sequence>